<feature type="domain" description="Signal transduction histidine kinase internal region" evidence="2">
    <location>
        <begin position="201"/>
        <end position="278"/>
    </location>
</feature>
<evidence type="ECO:0000313" key="3">
    <source>
        <dbReference type="EMBL" id="MBD2716496.1"/>
    </source>
</evidence>
<dbReference type="Gene3D" id="3.30.565.10">
    <property type="entry name" value="Histidine kinase-like ATPase, C-terminal domain"/>
    <property type="match status" value="1"/>
</dbReference>
<keyword evidence="3" id="KW-0808">Transferase</keyword>
<dbReference type="InterPro" id="IPR050640">
    <property type="entry name" value="Bact_2-comp_sensor_kinase"/>
</dbReference>
<evidence type="ECO:0000256" key="1">
    <source>
        <dbReference type="SAM" id="Phobius"/>
    </source>
</evidence>
<reference evidence="3 4" key="1">
    <citation type="submission" date="2020-09" db="EMBL/GenBank/DDBJ databases">
        <authorList>
            <person name="Kim M.K."/>
        </authorList>
    </citation>
    <scope>NUCLEOTIDE SEQUENCE [LARGE SCALE GENOMIC DNA]</scope>
    <source>
        <strain evidence="3 4">BT646</strain>
    </source>
</reference>
<dbReference type="Proteomes" id="UP000642468">
    <property type="component" value="Unassembled WGS sequence"/>
</dbReference>
<keyword evidence="3" id="KW-0418">Kinase</keyword>
<organism evidence="3 4">
    <name type="scientific">Hymenobacter duratus</name>
    <dbReference type="NCBI Taxonomy" id="2771356"/>
    <lineage>
        <taxon>Bacteria</taxon>
        <taxon>Pseudomonadati</taxon>
        <taxon>Bacteroidota</taxon>
        <taxon>Cytophagia</taxon>
        <taxon>Cytophagales</taxon>
        <taxon>Hymenobacteraceae</taxon>
        <taxon>Hymenobacter</taxon>
    </lineage>
</organism>
<keyword evidence="1" id="KW-0812">Transmembrane</keyword>
<proteinExistence type="predicted"/>
<keyword evidence="4" id="KW-1185">Reference proteome</keyword>
<keyword evidence="1" id="KW-0472">Membrane</keyword>
<name>A0ABR8JI19_9BACT</name>
<keyword evidence="1" id="KW-1133">Transmembrane helix</keyword>
<protein>
    <submittedName>
        <fullName evidence="3">Histidine kinase</fullName>
    </submittedName>
</protein>
<feature type="transmembrane region" description="Helical" evidence="1">
    <location>
        <begin position="118"/>
        <end position="138"/>
    </location>
</feature>
<feature type="transmembrane region" description="Helical" evidence="1">
    <location>
        <begin position="80"/>
        <end position="97"/>
    </location>
</feature>
<dbReference type="Pfam" id="PF06580">
    <property type="entry name" value="His_kinase"/>
    <property type="match status" value="1"/>
</dbReference>
<gene>
    <name evidence="3" type="ORF">IC231_15735</name>
</gene>
<feature type="transmembrane region" description="Helical" evidence="1">
    <location>
        <begin position="50"/>
        <end position="68"/>
    </location>
</feature>
<evidence type="ECO:0000313" key="4">
    <source>
        <dbReference type="Proteomes" id="UP000642468"/>
    </source>
</evidence>
<sequence length="389" mass="43861">MPSSRVPLAAAELALADPDAAGFCLDSGPSSAMNDQHPALLPLHRRPRELFRLLAILLLIAAVISVSMDPAAWGNLPEMLLNFIITFAYTAGLWLVNGYAVEWLNSRADWTRQPARRFLFTLVASLVASLVVILLVNGTFHVLYLHQPVQRIFAARMWPQYAFPLIITGVVSLFLHSRSFLQHWREAAIRAERVEKENAVARLDSLRRQVDPHFLFNSLNALTSLVEEDPSRAVRFIRQLSQVYRYVLDSQEQEVVSVAEEMRFVESYLFLQRTRLGEGLSVELKLPPAAALETLLVPPLAVQLLLENALKHNATSQRDPLRITVELDAAARRLTVRNTLRYRRVPEGESTGLGLQNLQARYAFLTSELVVVIKTETEFLVTLPLLELE</sequence>
<dbReference type="GO" id="GO:0016301">
    <property type="term" value="F:kinase activity"/>
    <property type="evidence" value="ECO:0007669"/>
    <property type="project" value="UniProtKB-KW"/>
</dbReference>
<dbReference type="SUPFAM" id="SSF55874">
    <property type="entry name" value="ATPase domain of HSP90 chaperone/DNA topoisomerase II/histidine kinase"/>
    <property type="match status" value="1"/>
</dbReference>
<dbReference type="EMBL" id="JACWZZ010000003">
    <property type="protein sequence ID" value="MBD2716496.1"/>
    <property type="molecule type" value="Genomic_DNA"/>
</dbReference>
<feature type="transmembrane region" description="Helical" evidence="1">
    <location>
        <begin position="158"/>
        <end position="175"/>
    </location>
</feature>
<comment type="caution">
    <text evidence="3">The sequence shown here is derived from an EMBL/GenBank/DDBJ whole genome shotgun (WGS) entry which is preliminary data.</text>
</comment>
<evidence type="ECO:0000259" key="2">
    <source>
        <dbReference type="Pfam" id="PF06580"/>
    </source>
</evidence>
<dbReference type="PANTHER" id="PTHR34220:SF7">
    <property type="entry name" value="SENSOR HISTIDINE KINASE YPDA"/>
    <property type="match status" value="1"/>
</dbReference>
<accession>A0ABR8JI19</accession>
<dbReference type="InterPro" id="IPR036890">
    <property type="entry name" value="HATPase_C_sf"/>
</dbReference>
<dbReference type="PANTHER" id="PTHR34220">
    <property type="entry name" value="SENSOR HISTIDINE KINASE YPDA"/>
    <property type="match status" value="1"/>
</dbReference>
<dbReference type="InterPro" id="IPR010559">
    <property type="entry name" value="Sig_transdc_His_kin_internal"/>
</dbReference>